<proteinExistence type="predicted"/>
<feature type="domain" description="Cryptic loci regulator 2 N-terminal" evidence="3">
    <location>
        <begin position="95"/>
        <end position="148"/>
    </location>
</feature>
<evidence type="ECO:0000313" key="5">
    <source>
        <dbReference type="Proteomes" id="UP000236546"/>
    </source>
</evidence>
<reference evidence="4 5" key="1">
    <citation type="submission" date="2017-02" db="EMBL/GenBank/DDBJ databases">
        <title>Genomes of Trichoderma spp. with biocontrol activity.</title>
        <authorList>
            <person name="Gardiner D."/>
            <person name="Kazan K."/>
            <person name="Vos C."/>
            <person name="Harvey P."/>
        </authorList>
    </citation>
    <scope>NUCLEOTIDE SEQUENCE [LARGE SCALE GENOMIC DNA]</scope>
    <source>
        <strain evidence="4 5">A5MH</strain>
    </source>
</reference>
<dbReference type="Pfam" id="PF16761">
    <property type="entry name" value="Clr2_transil"/>
    <property type="match status" value="1"/>
</dbReference>
<dbReference type="Pfam" id="PF10383">
    <property type="entry name" value="Clr2"/>
    <property type="match status" value="1"/>
</dbReference>
<dbReference type="Proteomes" id="UP000236546">
    <property type="component" value="Unassembled WGS sequence"/>
</dbReference>
<feature type="compositionally biased region" description="Polar residues" evidence="1">
    <location>
        <begin position="164"/>
        <end position="173"/>
    </location>
</feature>
<feature type="compositionally biased region" description="Pro residues" evidence="1">
    <location>
        <begin position="178"/>
        <end position="187"/>
    </location>
</feature>
<name>A0A2K0T8C4_9HYPO</name>
<dbReference type="GO" id="GO:0031934">
    <property type="term" value="C:mating-type region heterochromatin"/>
    <property type="evidence" value="ECO:0007669"/>
    <property type="project" value="TreeGrafter"/>
</dbReference>
<feature type="region of interest" description="Disordered" evidence="1">
    <location>
        <begin position="159"/>
        <end position="295"/>
    </location>
</feature>
<evidence type="ECO:0000313" key="4">
    <source>
        <dbReference type="EMBL" id="PNP41777.1"/>
    </source>
</evidence>
<evidence type="ECO:0008006" key="6">
    <source>
        <dbReference type="Google" id="ProtNLM"/>
    </source>
</evidence>
<dbReference type="EMBL" id="MTYH01000054">
    <property type="protein sequence ID" value="PNP41777.1"/>
    <property type="molecule type" value="Genomic_DNA"/>
</dbReference>
<feature type="compositionally biased region" description="Low complexity" evidence="1">
    <location>
        <begin position="227"/>
        <end position="248"/>
    </location>
</feature>
<evidence type="ECO:0000259" key="2">
    <source>
        <dbReference type="Pfam" id="PF10383"/>
    </source>
</evidence>
<dbReference type="GO" id="GO:0070824">
    <property type="term" value="C:SHREC complex"/>
    <property type="evidence" value="ECO:0007669"/>
    <property type="project" value="InterPro"/>
</dbReference>
<dbReference type="AlphaFoldDB" id="A0A2K0T8C4"/>
<dbReference type="InterPro" id="IPR018839">
    <property type="entry name" value="Tscrpt-silencing_Clr2_C"/>
</dbReference>
<feature type="domain" description="Cryptic loci regulator 2 C-terminal" evidence="2">
    <location>
        <begin position="477"/>
        <end position="594"/>
    </location>
</feature>
<dbReference type="GO" id="GO:0030466">
    <property type="term" value="P:silent mating-type cassette heterochromatin formation"/>
    <property type="evidence" value="ECO:0007669"/>
    <property type="project" value="TreeGrafter"/>
</dbReference>
<accession>A0A2K0T8C4</accession>
<dbReference type="InterPro" id="IPR038986">
    <property type="entry name" value="Clr2"/>
</dbReference>
<dbReference type="InterPro" id="IPR031915">
    <property type="entry name" value="Clr2_N"/>
</dbReference>
<evidence type="ECO:0000256" key="1">
    <source>
        <dbReference type="SAM" id="MobiDB-lite"/>
    </source>
</evidence>
<feature type="region of interest" description="Disordered" evidence="1">
    <location>
        <begin position="15"/>
        <end position="56"/>
    </location>
</feature>
<dbReference type="GO" id="GO:0033553">
    <property type="term" value="C:rDNA heterochromatin"/>
    <property type="evidence" value="ECO:0007669"/>
    <property type="project" value="TreeGrafter"/>
</dbReference>
<gene>
    <name evidence="4" type="ORF">TGAMA5MH_06370</name>
</gene>
<dbReference type="PANTHER" id="PTHR38046">
    <property type="entry name" value="CRYPTIC LOCI REGULATOR 2"/>
    <property type="match status" value="1"/>
</dbReference>
<organism evidence="4 5">
    <name type="scientific">Trichoderma gamsii</name>
    <dbReference type="NCBI Taxonomy" id="398673"/>
    <lineage>
        <taxon>Eukaryota</taxon>
        <taxon>Fungi</taxon>
        <taxon>Dikarya</taxon>
        <taxon>Ascomycota</taxon>
        <taxon>Pezizomycotina</taxon>
        <taxon>Sordariomycetes</taxon>
        <taxon>Hypocreomycetidae</taxon>
        <taxon>Hypocreales</taxon>
        <taxon>Hypocreaceae</taxon>
        <taxon>Trichoderma</taxon>
    </lineage>
</organism>
<feature type="compositionally biased region" description="Polar residues" evidence="1">
    <location>
        <begin position="263"/>
        <end position="274"/>
    </location>
</feature>
<dbReference type="OrthoDB" id="2421327at2759"/>
<evidence type="ECO:0000259" key="3">
    <source>
        <dbReference type="Pfam" id="PF16761"/>
    </source>
</evidence>
<protein>
    <recommendedName>
        <fullName evidence="6">Cryptic loci regulator 2 C-terminal domain-containing protein</fullName>
    </recommendedName>
</protein>
<feature type="compositionally biased region" description="Basic and acidic residues" evidence="1">
    <location>
        <begin position="39"/>
        <end position="50"/>
    </location>
</feature>
<comment type="caution">
    <text evidence="4">The sequence shown here is derived from an EMBL/GenBank/DDBJ whole genome shotgun (WGS) entry which is preliminary data.</text>
</comment>
<sequence>MDTKDFDVIRIARSDGADTGPGYWPVTTPAPAANAAKKPAKEAAAADKTPRTKPQMTRLAEDDPRFVEWRIKLGILLKQELSPNPDEGNPWYVNFPQRYWLYEKSKHLWVSGYPTKSKLFKSPQEFGVHLIWLLSASKDYGDCCCVHCNIPAPSKASYAPEEQAISQSLTQGSIPVPGHSPIPPPIQAPADQSSVRADKLERPVKQTPVPLPPIPGQSSYRPPNITPHPQGGQQPLQPAQQKSIQQTPVPIPTPIQPREPIQSAQPTQVLQPTSSQPPPLAVTNPSTPVPVPAAAAPTPLQLQPAQQTLQQQTLQQQLVPQQTNQQQAAQQPKPQAIQWSLKGSLLFRAGELVWYQTGNTWRLGIIASPPNNTPNGMVFDLLPLGHATVPQVNVSKIEADLRPFYCYSVPSVDIAELKDKIFDEIPWENLFQSAGNNSVRRDLLNLDASKMAASKVDFSHSLWTRRGDDPTGKAVSYFGCFFGAERLEIGDTVRVKMAGAEANSSLTTVMGLLHIFTSADYPGSIFFRGPIYQLAKGPGVAGTVIDDEKDKLPLAMQDEIRWRTQVTQSRQWCWVLVKDNVVFKEQSIRGRFYPTHRLMPIYNPNEFRALVAGQQPLRDQHIYLNNRMDGAGGRHIGRKANRMDTLGPCVPPTARVVLEPHILEE</sequence>
<dbReference type="PANTHER" id="PTHR38046:SF1">
    <property type="entry name" value="CRYPTIC LOCI REGULATOR 2"/>
    <property type="match status" value="1"/>
</dbReference>